<dbReference type="Gene3D" id="3.30.2350.10">
    <property type="entry name" value="Pseudouridine synthase"/>
    <property type="match status" value="1"/>
</dbReference>
<gene>
    <name evidence="5" type="ORF">L211DRAFT_832531</name>
</gene>
<evidence type="ECO:0000313" key="5">
    <source>
        <dbReference type="EMBL" id="RPB29832.1"/>
    </source>
</evidence>
<dbReference type="EMBL" id="ML121527">
    <property type="protein sequence ID" value="RPB29832.1"/>
    <property type="molecule type" value="Genomic_DNA"/>
</dbReference>
<dbReference type="PANTHER" id="PTHR21600">
    <property type="entry name" value="MITOCHONDRIAL RNA PSEUDOURIDINE SYNTHASE"/>
    <property type="match status" value="1"/>
</dbReference>
<dbReference type="CDD" id="cd02557">
    <property type="entry name" value="PseudoU_synth_ScRIB2"/>
    <property type="match status" value="1"/>
</dbReference>
<dbReference type="Pfam" id="PF00849">
    <property type="entry name" value="PseudoU_synth_2"/>
    <property type="match status" value="1"/>
</dbReference>
<evidence type="ECO:0000256" key="2">
    <source>
        <dbReference type="PROSITE-ProRule" id="PRU00182"/>
    </source>
</evidence>
<name>A0A3N4MC82_9PEZI</name>
<dbReference type="InterPro" id="IPR020103">
    <property type="entry name" value="PsdUridine_synth_cat_dom_sf"/>
</dbReference>
<dbReference type="FunCoup" id="A0A3N4MC82">
    <property type="interactions" value="637"/>
</dbReference>
<dbReference type="PROSITE" id="PS50889">
    <property type="entry name" value="S4"/>
    <property type="match status" value="1"/>
</dbReference>
<accession>A0A3N4MC82</accession>
<keyword evidence="6" id="KW-1185">Reference proteome</keyword>
<reference evidence="5 6" key="1">
    <citation type="journal article" date="2018" name="Nat. Ecol. Evol.">
        <title>Pezizomycetes genomes reveal the molecular basis of ectomycorrhizal truffle lifestyle.</title>
        <authorList>
            <person name="Murat C."/>
            <person name="Payen T."/>
            <person name="Noel B."/>
            <person name="Kuo A."/>
            <person name="Morin E."/>
            <person name="Chen J."/>
            <person name="Kohler A."/>
            <person name="Krizsan K."/>
            <person name="Balestrini R."/>
            <person name="Da Silva C."/>
            <person name="Montanini B."/>
            <person name="Hainaut M."/>
            <person name="Levati E."/>
            <person name="Barry K.W."/>
            <person name="Belfiori B."/>
            <person name="Cichocki N."/>
            <person name="Clum A."/>
            <person name="Dockter R.B."/>
            <person name="Fauchery L."/>
            <person name="Guy J."/>
            <person name="Iotti M."/>
            <person name="Le Tacon F."/>
            <person name="Lindquist E.A."/>
            <person name="Lipzen A."/>
            <person name="Malagnac F."/>
            <person name="Mello A."/>
            <person name="Molinier V."/>
            <person name="Miyauchi S."/>
            <person name="Poulain J."/>
            <person name="Riccioni C."/>
            <person name="Rubini A."/>
            <person name="Sitrit Y."/>
            <person name="Splivallo R."/>
            <person name="Traeger S."/>
            <person name="Wang M."/>
            <person name="Zifcakova L."/>
            <person name="Wipf D."/>
            <person name="Zambonelli A."/>
            <person name="Paolocci F."/>
            <person name="Nowrousian M."/>
            <person name="Ottonello S."/>
            <person name="Baldrian P."/>
            <person name="Spatafora J.W."/>
            <person name="Henrissat B."/>
            <person name="Nagy L.G."/>
            <person name="Aury J.M."/>
            <person name="Wincker P."/>
            <person name="Grigoriev I.V."/>
            <person name="Bonfante P."/>
            <person name="Martin F.M."/>
        </authorList>
    </citation>
    <scope>NUCLEOTIDE SEQUENCE [LARGE SCALE GENOMIC DNA]</scope>
    <source>
        <strain evidence="5 6">ATCC MYA-4762</strain>
    </source>
</reference>
<dbReference type="GO" id="GO:0009982">
    <property type="term" value="F:pseudouridine synthase activity"/>
    <property type="evidence" value="ECO:0007669"/>
    <property type="project" value="InterPro"/>
</dbReference>
<dbReference type="STRING" id="1051890.A0A3N4MC82"/>
<protein>
    <submittedName>
        <fullName evidence="5">Pseudouridine synthase</fullName>
    </submittedName>
</protein>
<dbReference type="NCBIfam" id="TIGR00005">
    <property type="entry name" value="rluA_subfam"/>
    <property type="match status" value="1"/>
</dbReference>
<evidence type="ECO:0000256" key="1">
    <source>
        <dbReference type="PIRSR" id="PIRSR606225-1"/>
    </source>
</evidence>
<dbReference type="AlphaFoldDB" id="A0A3N4MC82"/>
<organism evidence="5 6">
    <name type="scientific">Terfezia boudieri ATCC MYA-4762</name>
    <dbReference type="NCBI Taxonomy" id="1051890"/>
    <lineage>
        <taxon>Eukaryota</taxon>
        <taxon>Fungi</taxon>
        <taxon>Dikarya</taxon>
        <taxon>Ascomycota</taxon>
        <taxon>Pezizomycotina</taxon>
        <taxon>Pezizomycetes</taxon>
        <taxon>Pezizales</taxon>
        <taxon>Pezizaceae</taxon>
        <taxon>Terfezia</taxon>
    </lineage>
</organism>
<feature type="region of interest" description="Disordered" evidence="3">
    <location>
        <begin position="55"/>
        <end position="76"/>
    </location>
</feature>
<dbReference type="PROSITE" id="PS01129">
    <property type="entry name" value="PSI_RLU"/>
    <property type="match status" value="1"/>
</dbReference>
<dbReference type="GO" id="GO:0003723">
    <property type="term" value="F:RNA binding"/>
    <property type="evidence" value="ECO:0007669"/>
    <property type="project" value="UniProtKB-KW"/>
</dbReference>
<dbReference type="SUPFAM" id="SSF55120">
    <property type="entry name" value="Pseudouridine synthase"/>
    <property type="match status" value="1"/>
</dbReference>
<feature type="active site" evidence="1">
    <location>
        <position position="301"/>
    </location>
</feature>
<feature type="domain" description="Pseudouridine synthase RsuA/RluA-like" evidence="4">
    <location>
        <begin position="259"/>
        <end position="411"/>
    </location>
</feature>
<sequence length="555" mass="62748">MRFRLNSLIRNASRATHDTIKAYPNHIPSSTPSRNFSNSRVRLQFVMSVLVAREDAPPPEPQGLHTELHPPNTTSSPVAEIGTSAVVGDGDFAVLGNLSNGRLLLDPVAVADADSLPQPIRRRKKGDTLPVELWKHKKVRKQQPSRELMDQLRPVYKPEYYFEDGLRRVVPYNYTYNTFCKERWRGKTLIDIFLEEFRDRPEEYYRKAIAAGSVTINGTERSTLDTIIKNGDIISHTLHRHEPPVTEKPIGIVHEDDCLIVINKPSGMPVHPAGRYNFNTVVEIMRAERNCFNPLPCNRLDRLTSGLMFIAKTPKAADEMMGQLKTRTIKKTYLARVMGRFPDGEILCTEPILSISPKLGLNRVRANGKSARTIFRRLSYRLHPTHLSRSYSIVECLPLTGRTHQIRVHLQWLGHPITNDPIYSNGKVFTIDLGKGGAGEDEDIIARLSRMGKDEVAAALDYYDDMMEDYNSRKAEKMTGEVCSICEAPLYSDPGEHELGIYLHAKRYECVEGEWAFETEKPEWASDAGVSELENGPGNLEQLKEEAVGKTKVMK</sequence>
<dbReference type="Proteomes" id="UP000267821">
    <property type="component" value="Unassembled WGS sequence"/>
</dbReference>
<dbReference type="InterPro" id="IPR050188">
    <property type="entry name" value="RluA_PseudoU_synthase"/>
</dbReference>
<evidence type="ECO:0000313" key="6">
    <source>
        <dbReference type="Proteomes" id="UP000267821"/>
    </source>
</evidence>
<dbReference type="GO" id="GO:0000455">
    <property type="term" value="P:enzyme-directed rRNA pseudouridine synthesis"/>
    <property type="evidence" value="ECO:0007669"/>
    <property type="project" value="TreeGrafter"/>
</dbReference>
<dbReference type="InParanoid" id="A0A3N4MC82"/>
<evidence type="ECO:0000259" key="4">
    <source>
        <dbReference type="Pfam" id="PF00849"/>
    </source>
</evidence>
<proteinExistence type="predicted"/>
<dbReference type="PANTHER" id="PTHR21600:SF40">
    <property type="entry name" value="PSEUDOURIDYLATE SYNTHASE RPUSD2"/>
    <property type="match status" value="1"/>
</dbReference>
<dbReference type="OrthoDB" id="424794at2759"/>
<keyword evidence="2" id="KW-0694">RNA-binding</keyword>
<evidence type="ECO:0000256" key="3">
    <source>
        <dbReference type="SAM" id="MobiDB-lite"/>
    </source>
</evidence>
<feature type="region of interest" description="Disordered" evidence="3">
    <location>
        <begin position="533"/>
        <end position="555"/>
    </location>
</feature>
<dbReference type="InterPro" id="IPR006145">
    <property type="entry name" value="PsdUridine_synth_RsuA/RluA"/>
</dbReference>
<dbReference type="InterPro" id="IPR006224">
    <property type="entry name" value="PsdUridine_synth_RluA-like_CS"/>
</dbReference>
<dbReference type="InterPro" id="IPR006225">
    <property type="entry name" value="PsdUridine_synth_RluC/D"/>
</dbReference>